<evidence type="ECO:0000313" key="3">
    <source>
        <dbReference type="EMBL" id="KAJ8428671.1"/>
    </source>
</evidence>
<evidence type="ECO:0000313" key="4">
    <source>
        <dbReference type="Proteomes" id="UP001153076"/>
    </source>
</evidence>
<feature type="coiled-coil region" evidence="1">
    <location>
        <begin position="151"/>
        <end position="178"/>
    </location>
</feature>
<organism evidence="3 4">
    <name type="scientific">Carnegiea gigantea</name>
    <dbReference type="NCBI Taxonomy" id="171969"/>
    <lineage>
        <taxon>Eukaryota</taxon>
        <taxon>Viridiplantae</taxon>
        <taxon>Streptophyta</taxon>
        <taxon>Embryophyta</taxon>
        <taxon>Tracheophyta</taxon>
        <taxon>Spermatophyta</taxon>
        <taxon>Magnoliopsida</taxon>
        <taxon>eudicotyledons</taxon>
        <taxon>Gunneridae</taxon>
        <taxon>Pentapetalae</taxon>
        <taxon>Caryophyllales</taxon>
        <taxon>Cactineae</taxon>
        <taxon>Cactaceae</taxon>
        <taxon>Cactoideae</taxon>
        <taxon>Echinocereeae</taxon>
        <taxon>Carnegiea</taxon>
    </lineage>
</organism>
<evidence type="ECO:0000256" key="1">
    <source>
        <dbReference type="SAM" id="Coils"/>
    </source>
</evidence>
<sequence length="222" mass="25366">MIKVENHLNCAEEVFEQRRREKMVRPRSNGVKTQQAISAVNGRRQSFPASAPPSAPGSTDGSDVGSGLDFTKEDIEALLNERMRTRNKFNYKERCEQMMDYIKRLRLGITWFQEVEGGHLSEQESLRALLESAEKKCTEMGNDQVMMQNKEEELNAIIMELRKNYNLLQEKCAKEESNKLAVMDDLSRETEARIAAEKLQASLLNDIEKAHLEQQVSSQKVG</sequence>
<name>A0A9Q1Q4U5_9CARY</name>
<dbReference type="EMBL" id="JAKOGI010000982">
    <property type="protein sequence ID" value="KAJ8428671.1"/>
    <property type="molecule type" value="Genomic_DNA"/>
</dbReference>
<proteinExistence type="predicted"/>
<keyword evidence="4" id="KW-1185">Reference proteome</keyword>
<comment type="caution">
    <text evidence="3">The sequence shown here is derived from an EMBL/GenBank/DDBJ whole genome shotgun (WGS) entry which is preliminary data.</text>
</comment>
<keyword evidence="1" id="KW-0175">Coiled coil</keyword>
<protein>
    <submittedName>
        <fullName evidence="3">Uncharacterized protein</fullName>
    </submittedName>
</protein>
<reference evidence="3" key="1">
    <citation type="submission" date="2022-04" db="EMBL/GenBank/DDBJ databases">
        <title>Carnegiea gigantea Genome sequencing and assembly v2.</title>
        <authorList>
            <person name="Copetti D."/>
            <person name="Sanderson M.J."/>
            <person name="Burquez A."/>
            <person name="Wojciechowski M.F."/>
        </authorList>
    </citation>
    <scope>NUCLEOTIDE SEQUENCE</scope>
    <source>
        <strain evidence="3">SGP5-SGP5p</strain>
        <tissue evidence="3">Aerial part</tissue>
    </source>
</reference>
<feature type="region of interest" description="Disordered" evidence="2">
    <location>
        <begin position="39"/>
        <end position="67"/>
    </location>
</feature>
<accession>A0A9Q1Q4U5</accession>
<gene>
    <name evidence="3" type="ORF">Cgig2_006345</name>
</gene>
<dbReference type="AlphaFoldDB" id="A0A9Q1Q4U5"/>
<dbReference type="Proteomes" id="UP001153076">
    <property type="component" value="Unassembled WGS sequence"/>
</dbReference>
<dbReference type="OrthoDB" id="1732751at2759"/>
<evidence type="ECO:0000256" key="2">
    <source>
        <dbReference type="SAM" id="MobiDB-lite"/>
    </source>
</evidence>